<dbReference type="RefSeq" id="WP_100231051.1">
    <property type="nucleotide sequence ID" value="NZ_PGVG01000003.1"/>
</dbReference>
<dbReference type="InterPro" id="IPR036736">
    <property type="entry name" value="ACP-like_sf"/>
</dbReference>
<name>A0A2M8RET8_9BRAD</name>
<feature type="domain" description="Carrier" evidence="1">
    <location>
        <begin position="1"/>
        <end position="77"/>
    </location>
</feature>
<dbReference type="InterPro" id="IPR009081">
    <property type="entry name" value="PP-bd_ACP"/>
</dbReference>
<dbReference type="Pfam" id="PF00550">
    <property type="entry name" value="PP-binding"/>
    <property type="match status" value="1"/>
</dbReference>
<reference evidence="2 3" key="1">
    <citation type="submission" date="2017-11" db="EMBL/GenBank/DDBJ databases">
        <title>Bradyrhizobium forestalis sp. nov., an efficient nitrogen-fixing bacterium isolated from nodules of forest legume species in the Amazon.</title>
        <authorList>
            <person name="Costa E.M."/>
            <person name="Guimaraes A."/>
            <person name="Carvalho T.S."/>
            <person name="Rodrigues T.L."/>
            <person name="Ribeiro P.R.A."/>
            <person name="Lebbe L."/>
            <person name="Willems A."/>
            <person name="Moreira F.M.S."/>
        </authorList>
    </citation>
    <scope>NUCLEOTIDE SEQUENCE [LARGE SCALE GENOMIC DNA]</scope>
    <source>
        <strain evidence="2 3">INPA54B</strain>
    </source>
</reference>
<organism evidence="2 3">
    <name type="scientific">Bradyrhizobium forestalis</name>
    <dbReference type="NCBI Taxonomy" id="1419263"/>
    <lineage>
        <taxon>Bacteria</taxon>
        <taxon>Pseudomonadati</taxon>
        <taxon>Pseudomonadota</taxon>
        <taxon>Alphaproteobacteria</taxon>
        <taxon>Hyphomicrobiales</taxon>
        <taxon>Nitrobacteraceae</taxon>
        <taxon>Bradyrhizobium</taxon>
    </lineage>
</organism>
<gene>
    <name evidence="2" type="ORF">CVM73_05850</name>
</gene>
<dbReference type="SUPFAM" id="SSF47336">
    <property type="entry name" value="ACP-like"/>
    <property type="match status" value="1"/>
</dbReference>
<comment type="caution">
    <text evidence="2">The sequence shown here is derived from an EMBL/GenBank/DDBJ whole genome shotgun (WGS) entry which is preliminary data.</text>
</comment>
<dbReference type="EMBL" id="PGVG01000003">
    <property type="protein sequence ID" value="PJG56327.1"/>
    <property type="molecule type" value="Genomic_DNA"/>
</dbReference>
<keyword evidence="3" id="KW-1185">Reference proteome</keyword>
<dbReference type="Gene3D" id="1.10.1200.10">
    <property type="entry name" value="ACP-like"/>
    <property type="match status" value="1"/>
</dbReference>
<evidence type="ECO:0000313" key="3">
    <source>
        <dbReference type="Proteomes" id="UP000231194"/>
    </source>
</evidence>
<dbReference type="Proteomes" id="UP000231194">
    <property type="component" value="Unassembled WGS sequence"/>
</dbReference>
<proteinExistence type="predicted"/>
<dbReference type="PROSITE" id="PS50075">
    <property type="entry name" value="CARRIER"/>
    <property type="match status" value="1"/>
</dbReference>
<accession>A0A2M8RET8</accession>
<dbReference type="OrthoDB" id="2455700at2"/>
<evidence type="ECO:0000313" key="2">
    <source>
        <dbReference type="EMBL" id="PJG56327.1"/>
    </source>
</evidence>
<evidence type="ECO:0000259" key="1">
    <source>
        <dbReference type="PROSITE" id="PS50075"/>
    </source>
</evidence>
<sequence>MTKPLSLDLMREDVAAIIHIGSAEIGDDDNLMDLGLDSMRAMNLVLIWQERGVDLDFSQMATCPTLAGWWQLVKRHMNEIAETRS</sequence>
<dbReference type="AlphaFoldDB" id="A0A2M8RET8"/>
<protein>
    <submittedName>
        <fullName evidence="2">Phosphopantetheine-binding protein</fullName>
    </submittedName>
</protein>